<evidence type="ECO:0000256" key="1">
    <source>
        <dbReference type="ARBA" id="ARBA00022714"/>
    </source>
</evidence>
<evidence type="ECO:0000256" key="6">
    <source>
        <dbReference type="ARBA" id="ARBA00023063"/>
    </source>
</evidence>
<dbReference type="PANTHER" id="PTHR40562:SF1">
    <property type="entry name" value="NITRITE REDUCTASE (NADH) SMALL SUBUNIT"/>
    <property type="match status" value="1"/>
</dbReference>
<name>A0ABQ4EX47_9ACTN</name>
<evidence type="ECO:0000259" key="8">
    <source>
        <dbReference type="PROSITE" id="PS51296"/>
    </source>
</evidence>
<accession>A0ABQ4EX47</accession>
<dbReference type="Proteomes" id="UP000621500">
    <property type="component" value="Unassembled WGS sequence"/>
</dbReference>
<keyword evidence="2" id="KW-0479">Metal-binding</keyword>
<evidence type="ECO:0000256" key="5">
    <source>
        <dbReference type="ARBA" id="ARBA00023014"/>
    </source>
</evidence>
<organism evidence="9 10">
    <name type="scientific">Plantactinospora mayteni</name>
    <dbReference type="NCBI Taxonomy" id="566021"/>
    <lineage>
        <taxon>Bacteria</taxon>
        <taxon>Bacillati</taxon>
        <taxon>Actinomycetota</taxon>
        <taxon>Actinomycetes</taxon>
        <taxon>Micromonosporales</taxon>
        <taxon>Micromonosporaceae</taxon>
        <taxon>Plantactinospora</taxon>
    </lineage>
</organism>
<dbReference type="InterPro" id="IPR017881">
    <property type="entry name" value="NirD"/>
</dbReference>
<dbReference type="PROSITE" id="PS51300">
    <property type="entry name" value="NIRD"/>
    <property type="match status" value="1"/>
</dbReference>
<evidence type="ECO:0000256" key="4">
    <source>
        <dbReference type="ARBA" id="ARBA00023004"/>
    </source>
</evidence>
<feature type="region of interest" description="Disordered" evidence="7">
    <location>
        <begin position="1"/>
        <end position="38"/>
    </location>
</feature>
<dbReference type="RefSeq" id="WP_275414768.1">
    <property type="nucleotide sequence ID" value="NZ_BAAAZQ010000012.1"/>
</dbReference>
<evidence type="ECO:0000256" key="2">
    <source>
        <dbReference type="ARBA" id="ARBA00022723"/>
    </source>
</evidence>
<protein>
    <recommendedName>
        <fullName evidence="8">Rieske domain-containing protein</fullName>
    </recommendedName>
</protein>
<dbReference type="PANTHER" id="PTHR40562">
    <property type="match status" value="1"/>
</dbReference>
<sequence length="148" mass="15470">MTLDATINEGFADVAEPSRAEPGGAEPDGGEPGGDDARWTAVCPYPRLEPERGVAALVDGAQVAVFRTHDGRLFAIGQRDPIAGAYVMARGIVGSRGEIPTVASPLHKQVYDLRTGDCLDVPGVTVPTYRVRCRDGLVEVATPPTGGS</sequence>
<evidence type="ECO:0000313" key="9">
    <source>
        <dbReference type="EMBL" id="GIG99226.1"/>
    </source>
</evidence>
<reference evidence="9 10" key="1">
    <citation type="submission" date="2021-01" db="EMBL/GenBank/DDBJ databases">
        <title>Whole genome shotgun sequence of Plantactinospora mayteni NBRC 109088.</title>
        <authorList>
            <person name="Komaki H."/>
            <person name="Tamura T."/>
        </authorList>
    </citation>
    <scope>NUCLEOTIDE SEQUENCE [LARGE SCALE GENOMIC DNA]</scope>
    <source>
        <strain evidence="9 10">NBRC 109088</strain>
    </source>
</reference>
<keyword evidence="5" id="KW-0411">Iron-sulfur</keyword>
<evidence type="ECO:0000256" key="3">
    <source>
        <dbReference type="ARBA" id="ARBA00023002"/>
    </source>
</evidence>
<keyword evidence="1" id="KW-0001">2Fe-2S</keyword>
<keyword evidence="3" id="KW-0560">Oxidoreductase</keyword>
<feature type="domain" description="Rieske" evidence="8">
    <location>
        <begin position="40"/>
        <end position="140"/>
    </location>
</feature>
<keyword evidence="4" id="KW-0408">Iron</keyword>
<dbReference type="Pfam" id="PF13806">
    <property type="entry name" value="Rieske_2"/>
    <property type="match status" value="1"/>
</dbReference>
<keyword evidence="10" id="KW-1185">Reference proteome</keyword>
<evidence type="ECO:0000313" key="10">
    <source>
        <dbReference type="Proteomes" id="UP000621500"/>
    </source>
</evidence>
<dbReference type="Gene3D" id="2.102.10.10">
    <property type="entry name" value="Rieske [2Fe-2S] iron-sulphur domain"/>
    <property type="match status" value="1"/>
</dbReference>
<dbReference type="NCBIfam" id="TIGR02378">
    <property type="entry name" value="nirD_assim_sml"/>
    <property type="match status" value="1"/>
</dbReference>
<keyword evidence="6" id="KW-0534">Nitrate assimilation</keyword>
<dbReference type="InterPro" id="IPR036922">
    <property type="entry name" value="Rieske_2Fe-2S_sf"/>
</dbReference>
<comment type="caution">
    <text evidence="9">The sequence shown here is derived from an EMBL/GenBank/DDBJ whole genome shotgun (WGS) entry which is preliminary data.</text>
</comment>
<evidence type="ECO:0000256" key="7">
    <source>
        <dbReference type="SAM" id="MobiDB-lite"/>
    </source>
</evidence>
<dbReference type="EMBL" id="BONX01000044">
    <property type="protein sequence ID" value="GIG99226.1"/>
    <property type="molecule type" value="Genomic_DNA"/>
</dbReference>
<gene>
    <name evidence="9" type="ORF">Pma05_57990</name>
</gene>
<dbReference type="PROSITE" id="PS51296">
    <property type="entry name" value="RIESKE"/>
    <property type="match status" value="1"/>
</dbReference>
<dbReference type="InterPro" id="IPR017941">
    <property type="entry name" value="Rieske_2Fe-2S"/>
</dbReference>
<dbReference type="CDD" id="cd03529">
    <property type="entry name" value="Rieske_NirD"/>
    <property type="match status" value="1"/>
</dbReference>
<dbReference type="InterPro" id="IPR012748">
    <property type="entry name" value="Rieske-like_NirD"/>
</dbReference>
<dbReference type="SUPFAM" id="SSF50022">
    <property type="entry name" value="ISP domain"/>
    <property type="match status" value="1"/>
</dbReference>
<proteinExistence type="predicted"/>